<dbReference type="STRING" id="1913578.LPB140_01895"/>
<proteinExistence type="predicted"/>
<evidence type="ECO:0000256" key="1">
    <source>
        <dbReference type="SAM" id="Phobius"/>
    </source>
</evidence>
<keyword evidence="3" id="KW-1185">Reference proteome</keyword>
<dbReference type="KEGG" id="sphl:LPB140_01895"/>
<evidence type="ECO:0000313" key="2">
    <source>
        <dbReference type="EMBL" id="APG61787.1"/>
    </source>
</evidence>
<dbReference type="AlphaFoldDB" id="A0A1L3J9I1"/>
<gene>
    <name evidence="2" type="ORF">LPB140_01895</name>
</gene>
<feature type="transmembrane region" description="Helical" evidence="1">
    <location>
        <begin position="74"/>
        <end position="96"/>
    </location>
</feature>
<dbReference type="EMBL" id="CP018154">
    <property type="protein sequence ID" value="APG61787.1"/>
    <property type="molecule type" value="Genomic_DNA"/>
</dbReference>
<dbReference type="Pfam" id="PF03203">
    <property type="entry name" value="MerC"/>
    <property type="match status" value="1"/>
</dbReference>
<accession>A0A1L3J9I1</accession>
<dbReference type="RefSeq" id="WP_072558434.1">
    <property type="nucleotide sequence ID" value="NZ_CP018154.1"/>
</dbReference>
<sequence>MAVITNYWRIWRWDGLGLGLSALCLAHCLATTFFFALMSSLGGAVGDPILHEIGLALAVIFGSLSLYQGVRKHGFIMPAAIGSLGIGAMLGALSIPHGSSETLFTMVGVGLLGFGHVLNFRASA</sequence>
<keyword evidence="1" id="KW-1133">Transmembrane helix</keyword>
<evidence type="ECO:0008006" key="4">
    <source>
        <dbReference type="Google" id="ProtNLM"/>
    </source>
</evidence>
<keyword evidence="1" id="KW-0812">Transmembrane</keyword>
<organism evidence="2 3">
    <name type="scientific">Sphingorhabdus lutea</name>
    <dbReference type="NCBI Taxonomy" id="1913578"/>
    <lineage>
        <taxon>Bacteria</taxon>
        <taxon>Pseudomonadati</taxon>
        <taxon>Pseudomonadota</taxon>
        <taxon>Alphaproteobacteria</taxon>
        <taxon>Sphingomonadales</taxon>
        <taxon>Sphingomonadaceae</taxon>
        <taxon>Sphingorhabdus</taxon>
    </lineage>
</organism>
<dbReference type="GO" id="GO:0015097">
    <property type="term" value="F:mercury ion transmembrane transporter activity"/>
    <property type="evidence" value="ECO:0007669"/>
    <property type="project" value="InterPro"/>
</dbReference>
<name>A0A1L3J9I1_9SPHN</name>
<feature type="transmembrane region" description="Helical" evidence="1">
    <location>
        <begin position="102"/>
        <end position="120"/>
    </location>
</feature>
<dbReference type="InterPro" id="IPR004891">
    <property type="entry name" value="Mercury-R_MerC"/>
</dbReference>
<protein>
    <recommendedName>
        <fullName evidence="4">MerC domain-containing protein</fullName>
    </recommendedName>
</protein>
<evidence type="ECO:0000313" key="3">
    <source>
        <dbReference type="Proteomes" id="UP000242561"/>
    </source>
</evidence>
<dbReference type="OrthoDB" id="6078385at2"/>
<reference evidence="2 3" key="1">
    <citation type="submission" date="2016-11" db="EMBL/GenBank/DDBJ databases">
        <title>Sphingorhabdus sp. LPB0140, isolated from marine environment.</title>
        <authorList>
            <person name="Kim E."/>
            <person name="Yi H."/>
        </authorList>
    </citation>
    <scope>NUCLEOTIDE SEQUENCE [LARGE SCALE GENOMIC DNA]</scope>
    <source>
        <strain evidence="2 3">LPB0140</strain>
    </source>
</reference>
<feature type="transmembrane region" description="Helical" evidence="1">
    <location>
        <begin position="49"/>
        <end position="67"/>
    </location>
</feature>
<dbReference type="GO" id="GO:0016020">
    <property type="term" value="C:membrane"/>
    <property type="evidence" value="ECO:0007669"/>
    <property type="project" value="InterPro"/>
</dbReference>
<dbReference type="Proteomes" id="UP000242561">
    <property type="component" value="Chromosome"/>
</dbReference>
<keyword evidence="1" id="KW-0472">Membrane</keyword>
<feature type="transmembrane region" description="Helical" evidence="1">
    <location>
        <begin position="16"/>
        <end position="37"/>
    </location>
</feature>